<feature type="transmembrane region" description="Helical" evidence="1">
    <location>
        <begin position="78"/>
        <end position="99"/>
    </location>
</feature>
<dbReference type="PANTHER" id="PTHR39419:SF1">
    <property type="entry name" value="SLL0814 PROTEIN"/>
    <property type="match status" value="1"/>
</dbReference>
<name>A0A1H6X9I6_9EURY</name>
<dbReference type="PANTHER" id="PTHR39419">
    <property type="entry name" value="SLL0814 PROTEIN"/>
    <property type="match status" value="1"/>
</dbReference>
<dbReference type="Proteomes" id="UP000198888">
    <property type="component" value="Unassembled WGS sequence"/>
</dbReference>
<feature type="transmembrane region" description="Helical" evidence="1">
    <location>
        <begin position="149"/>
        <end position="171"/>
    </location>
</feature>
<dbReference type="Pfam" id="PF04240">
    <property type="entry name" value="Caroten_synth"/>
    <property type="match status" value="1"/>
</dbReference>
<dbReference type="KEGG" id="hae:halTADL_0467"/>
<accession>A0A1H6X9I6</accession>
<sequence>MSESVTDSESPRPQIREAEGLSAVISGRPRTREETEAWLDAFVDGNRFTIAVFFPLIGALMLLGSAEGWSFIPELLQFNAPLILFGTVVMAAPLIVGVIPAIDRRALGGIGLLTGYTYLIEYVGVSTGWPYGEFVYGISLGPMVGEIPAALPVFFLPIVLNTYILSLLLLGDRTTSRLVRLAVVIPAVVAMDVVLDPAAVSLGFWTYSAGGAFYNVPVSNYAGWVLSAVISVGVLDWTVDRTMLKERLSQCEFMLDDLVSFVILWGAINAWFGNWIPVGVALSFGVAILRAKRFDTGLLRPSRGLYIPRVDKP</sequence>
<dbReference type="OrthoDB" id="107798at2157"/>
<reference evidence="2 3" key="1">
    <citation type="submission" date="2016-10" db="EMBL/GenBank/DDBJ databases">
        <authorList>
            <person name="de Groot N.N."/>
        </authorList>
    </citation>
    <scope>NUCLEOTIDE SEQUENCE [LARGE SCALE GENOMIC DNA]</scope>
    <source>
        <strain evidence="2 3">DSM 22187</strain>
    </source>
</reference>
<keyword evidence="3" id="KW-1185">Reference proteome</keyword>
<protein>
    <submittedName>
        <fullName evidence="2">Putative membrane protein</fullName>
    </submittedName>
</protein>
<organism evidence="2 3">
    <name type="scientific">Halohasta litchfieldiae</name>
    <dbReference type="NCBI Taxonomy" id="1073996"/>
    <lineage>
        <taxon>Archaea</taxon>
        <taxon>Methanobacteriati</taxon>
        <taxon>Methanobacteriota</taxon>
        <taxon>Stenosarchaea group</taxon>
        <taxon>Halobacteria</taxon>
        <taxon>Halobacteriales</taxon>
        <taxon>Haloferacaceae</taxon>
        <taxon>Halohasta</taxon>
    </lineage>
</organism>
<feature type="transmembrane region" description="Helical" evidence="1">
    <location>
        <begin position="178"/>
        <end position="201"/>
    </location>
</feature>
<feature type="transmembrane region" description="Helical" evidence="1">
    <location>
        <begin position="48"/>
        <end position="72"/>
    </location>
</feature>
<evidence type="ECO:0000256" key="1">
    <source>
        <dbReference type="SAM" id="Phobius"/>
    </source>
</evidence>
<dbReference type="GeneID" id="35001288"/>
<dbReference type="EMBL" id="FNYR01000034">
    <property type="protein sequence ID" value="SEJ24124.1"/>
    <property type="molecule type" value="Genomic_DNA"/>
</dbReference>
<evidence type="ECO:0000313" key="2">
    <source>
        <dbReference type="EMBL" id="SEJ24124.1"/>
    </source>
</evidence>
<dbReference type="NCBIfam" id="NF041333">
    <property type="entry name" value="CruF_Halo"/>
    <property type="match status" value="1"/>
</dbReference>
<dbReference type="InterPro" id="IPR053540">
    <property type="entry name" value="BABR_hydratase"/>
</dbReference>
<dbReference type="InterPro" id="IPR017823">
    <property type="entry name" value="CruF"/>
</dbReference>
<keyword evidence="1" id="KW-0812">Transmembrane</keyword>
<keyword evidence="1" id="KW-0472">Membrane</keyword>
<dbReference type="NCBIfam" id="TIGR03460">
    <property type="entry name" value="crt_membr_arch"/>
    <property type="match status" value="1"/>
</dbReference>
<evidence type="ECO:0000313" key="3">
    <source>
        <dbReference type="Proteomes" id="UP000198888"/>
    </source>
</evidence>
<feature type="transmembrane region" description="Helical" evidence="1">
    <location>
        <begin position="221"/>
        <end position="239"/>
    </location>
</feature>
<gene>
    <name evidence="2" type="ORF">SAMN05444271_13424</name>
</gene>
<dbReference type="STRING" id="1073996.SAMN05444271_13424"/>
<dbReference type="RefSeq" id="WP_177171958.1">
    <property type="nucleotide sequence ID" value="NZ_CP024845.1"/>
</dbReference>
<feature type="transmembrane region" description="Helical" evidence="1">
    <location>
        <begin position="106"/>
        <end position="129"/>
    </location>
</feature>
<dbReference type="InterPro" id="IPR007354">
    <property type="entry name" value="CruF-like"/>
</dbReference>
<accession>A0A2H4PYU8</accession>
<keyword evidence="1" id="KW-1133">Transmembrane helix</keyword>
<proteinExistence type="predicted"/>
<dbReference type="AlphaFoldDB" id="A0A1H6X9I6"/>